<gene>
    <name evidence="7" type="ORF">IPP00_03040</name>
</gene>
<feature type="compositionally biased region" description="Low complexity" evidence="5">
    <location>
        <begin position="166"/>
        <end position="189"/>
    </location>
</feature>
<evidence type="ECO:0000259" key="6">
    <source>
        <dbReference type="Pfam" id="PF00082"/>
    </source>
</evidence>
<evidence type="ECO:0000256" key="4">
    <source>
        <dbReference type="PROSITE-ProRule" id="PRU01240"/>
    </source>
</evidence>
<evidence type="ECO:0000256" key="1">
    <source>
        <dbReference type="ARBA" id="ARBA00022670"/>
    </source>
</evidence>
<reference evidence="7" key="1">
    <citation type="submission" date="2020-10" db="EMBL/GenBank/DDBJ databases">
        <title>Connecting structure to function with the recovery of over 1000 high-quality activated sludge metagenome-assembled genomes encoding full-length rRNA genes using long-read sequencing.</title>
        <authorList>
            <person name="Singleton C.M."/>
            <person name="Petriglieri F."/>
            <person name="Kristensen J.M."/>
            <person name="Kirkegaard R.H."/>
            <person name="Michaelsen T.Y."/>
            <person name="Andersen M.H."/>
            <person name="Karst S.M."/>
            <person name="Dueholm M.S."/>
            <person name="Nielsen P.H."/>
            <person name="Albertsen M."/>
        </authorList>
    </citation>
    <scope>NUCLEOTIDE SEQUENCE</scope>
    <source>
        <strain evidence="7">Ribe_18-Q3-R11-54_MAXAC.001</strain>
    </source>
</reference>
<name>A0A9D7XVP7_9MICO</name>
<dbReference type="GO" id="GO:0004252">
    <property type="term" value="F:serine-type endopeptidase activity"/>
    <property type="evidence" value="ECO:0007669"/>
    <property type="project" value="InterPro"/>
</dbReference>
<dbReference type="PROSITE" id="PS51892">
    <property type="entry name" value="SUBTILASE"/>
    <property type="match status" value="1"/>
</dbReference>
<accession>A0A9D7XVP7</accession>
<feature type="region of interest" description="Disordered" evidence="5">
    <location>
        <begin position="165"/>
        <end position="204"/>
    </location>
</feature>
<dbReference type="InterPro" id="IPR023828">
    <property type="entry name" value="Peptidase_S8_Ser-AS"/>
</dbReference>
<dbReference type="Pfam" id="PF00082">
    <property type="entry name" value="Peptidase_S8"/>
    <property type="match status" value="1"/>
</dbReference>
<dbReference type="Proteomes" id="UP000886632">
    <property type="component" value="Unassembled WGS sequence"/>
</dbReference>
<feature type="domain" description="Peptidase S8/S53" evidence="6">
    <location>
        <begin position="13"/>
        <end position="115"/>
    </location>
</feature>
<comment type="caution">
    <text evidence="7">The sequence shown here is derived from an EMBL/GenBank/DDBJ whole genome shotgun (WGS) entry which is preliminary data.</text>
</comment>
<dbReference type="PANTHER" id="PTHR10795">
    <property type="entry name" value="PROPROTEIN CONVERTASE SUBTILISIN/KEXIN"/>
    <property type="match status" value="1"/>
</dbReference>
<comment type="similarity">
    <text evidence="4">Belongs to the peptidase S8 family.</text>
</comment>
<proteinExistence type="inferred from homology"/>
<dbReference type="GO" id="GO:0006508">
    <property type="term" value="P:proteolysis"/>
    <property type="evidence" value="ECO:0007669"/>
    <property type="project" value="UniProtKB-KW"/>
</dbReference>
<dbReference type="InterPro" id="IPR036852">
    <property type="entry name" value="Peptidase_S8/S53_dom_sf"/>
</dbReference>
<keyword evidence="2" id="KW-0378">Hydrolase</keyword>
<comment type="caution">
    <text evidence="4">Lacks conserved residue(s) required for the propagation of feature annotation.</text>
</comment>
<evidence type="ECO:0000256" key="3">
    <source>
        <dbReference type="ARBA" id="ARBA00022825"/>
    </source>
</evidence>
<dbReference type="Gene3D" id="3.40.50.200">
    <property type="entry name" value="Peptidase S8/S53 domain"/>
    <property type="match status" value="1"/>
</dbReference>
<dbReference type="SUPFAM" id="SSF52743">
    <property type="entry name" value="Subtilisin-like"/>
    <property type="match status" value="1"/>
</dbReference>
<dbReference type="PROSITE" id="PS00138">
    <property type="entry name" value="SUBTILASE_SER"/>
    <property type="match status" value="1"/>
</dbReference>
<keyword evidence="1" id="KW-0645">Protease</keyword>
<keyword evidence="3" id="KW-0720">Serine protease</keyword>
<dbReference type="InterPro" id="IPR000209">
    <property type="entry name" value="Peptidase_S8/S53_dom"/>
</dbReference>
<protein>
    <submittedName>
        <fullName evidence="7">S8 family serine peptidase</fullName>
    </submittedName>
</protein>
<dbReference type="InterPro" id="IPR045051">
    <property type="entry name" value="SBT"/>
</dbReference>
<sequence length="204" mass="21371">MTPGTTTFGGGILATFSSRGPAKLTNDIKPEITAPGVSILSSVPPSSVDTAHLDDYTNAYQRLSGTSMATPYAAGVAALVLQARPGLKPHEVKVAFMNTADALATEYSVFEMGAGQLDPYQAVHAATELVVQDRISIADGNSSHDWIPDLTGGLGWPCTPRARSFTTSATSPCPTRPTRTSPTRCAPSTARPPEWPMPLRTGSA</sequence>
<dbReference type="EMBL" id="JADKGK010000006">
    <property type="protein sequence ID" value="MBL0002999.1"/>
    <property type="molecule type" value="Genomic_DNA"/>
</dbReference>
<dbReference type="AlphaFoldDB" id="A0A9D7XVP7"/>
<evidence type="ECO:0000313" key="7">
    <source>
        <dbReference type="EMBL" id="MBL0002999.1"/>
    </source>
</evidence>
<evidence type="ECO:0000313" key="8">
    <source>
        <dbReference type="Proteomes" id="UP000886632"/>
    </source>
</evidence>
<organism evidence="7 8">
    <name type="scientific">Candidatus Phosphoribacter hodrii</name>
    <dbReference type="NCBI Taxonomy" id="2953743"/>
    <lineage>
        <taxon>Bacteria</taxon>
        <taxon>Bacillati</taxon>
        <taxon>Actinomycetota</taxon>
        <taxon>Actinomycetes</taxon>
        <taxon>Micrococcales</taxon>
        <taxon>Dermatophilaceae</taxon>
        <taxon>Candidatus Phosphoribacter</taxon>
    </lineage>
</organism>
<evidence type="ECO:0000256" key="5">
    <source>
        <dbReference type="SAM" id="MobiDB-lite"/>
    </source>
</evidence>
<evidence type="ECO:0000256" key="2">
    <source>
        <dbReference type="ARBA" id="ARBA00022801"/>
    </source>
</evidence>